<feature type="compositionally biased region" description="Polar residues" evidence="12">
    <location>
        <begin position="482"/>
        <end position="494"/>
    </location>
</feature>
<feature type="compositionally biased region" description="Low complexity" evidence="12">
    <location>
        <begin position="407"/>
        <end position="422"/>
    </location>
</feature>
<dbReference type="InterPro" id="IPR041020">
    <property type="entry name" value="PH_16"/>
</dbReference>
<feature type="compositionally biased region" description="Low complexity" evidence="12">
    <location>
        <begin position="87"/>
        <end position="105"/>
    </location>
</feature>
<dbReference type="SMART" id="SM00325">
    <property type="entry name" value="RhoGEF"/>
    <property type="match status" value="1"/>
</dbReference>
<feature type="compositionally biased region" description="Low complexity" evidence="12">
    <location>
        <begin position="2434"/>
        <end position="2451"/>
    </location>
</feature>
<evidence type="ECO:0000256" key="10">
    <source>
        <dbReference type="ARBA" id="ARBA00023136"/>
    </source>
</evidence>
<feature type="compositionally biased region" description="Polar residues" evidence="12">
    <location>
        <begin position="1134"/>
        <end position="1149"/>
    </location>
</feature>
<dbReference type="Pfam" id="PF09128">
    <property type="entry name" value="RGS-like"/>
    <property type="match status" value="1"/>
</dbReference>
<feature type="compositionally biased region" description="Polar residues" evidence="12">
    <location>
        <begin position="123"/>
        <end position="136"/>
    </location>
</feature>
<feature type="compositionally biased region" description="Polar residues" evidence="12">
    <location>
        <begin position="2546"/>
        <end position="2555"/>
    </location>
</feature>
<sequence>MEDPSITKRLIDFGVNKHKYEEVQGLSEESTNNRSSLPVGITCNSDHKSKDSNIASIELSPSKAATKATTKLDNQSPEIPYSEQRSSAKANTNTNGNNNSGINLKGGKKKSPKSSKIPRSPSLTSCLSGGNTYNNFQPPPISGIPPRTPPLPLSYQNRIKSMNGHGIAAISTNNNNNDNVVGNSTGNVTSGGGGTINITPANGQAYRNSTNMVPSARRPQVQIPSIAGESAKNFQYLTLTVRKDENGYGMKVSGDNPVFVESVKPGGAAHIAGLVAGDMILKVNGTEVRSEKHPTVVSYIKASTVVELAVKRSQKLARPTSVGVVPSTPVLSGRDRTASITGPQPVDSIKRREMETYKIQTLQKMLEQEKLNLERLKGDTNNPSYKLSEANIRKLREQLRQVGAEQLLQQQQQQNRSTPKTSGKTKSKFTSKAKSLIEEDIPPPLPQRNASRPLQLDVVNNTVPSIPSATVSPISDLDHMTGTCSPLRNSPQPVSKSNSPQNVSGSSSNKGKRSKVKTKALSDPKMSTQIFLQMEGGAASGLCNNDQMGGPLEDDCTPPPLPPRQPGMLDEIQKGSFQNLNSSSVGRPSPNSVDTLMQYPLVATCTPVQRDSMAAAFPLSQRPNIVQQLQQHQQQQQQQQQQLQNSGAGGCRDPAVLSQTSHNLNHMNKHRRVVSSPDNIHTRHSERQIKTNSGSWELIEKDDESTPPGTPPPPYRHAHSASMSGNEESIHEHVGAGIFVESHNFALTTGATPPPPPPHSNRIQSAQSRSTQKEIISMEDEDTSDHEGPFIDENGPFNSLQRLLEADNVAFLAVFLNYVLSNSEPAPLLFYLITGLYKEGTAKDMRKWVYEIHSTFLVPRAPLAWYRQDESLAREVDAVLQNEADKVEILRKVFWKSRKRARDIICEQLREFQQKRTAGLGTIYGPTDAQLLEAKGDKQKEQHIFEDTLMKKLQILVEEYEKDITLEEPKKLALCSALSTVIHRIFITRSHPNSIIDRVHHFMIVRGHPLVLRQYYEVTNCNHCQTIIWGVSPQGFHCTDCKLNIHRPCSKVLDESCPGPVPPVKRKEKDLHNDNKISKLMGKIRPRTSTDLSGDKRRPDPDDLDPADSPNERLHSTSIQRQPSDRRPDGVNLSIRSNSNTSGHLNASDLQSSFHGADASMGATAVAGIGGGVSNALSCSIGPDGMAIPSITSNLSMGSTSGTTSGGISPAGVIGALNDLNAQDAVESNNARRERLHQQHQQNKSAPVSVNRSESYKERLSHKRNRSQRKTSDPSLTSRQNDDQADLGLSNSNFTASSNSSLSSGEGSESPSNSMEQMGGAGATAIAANISAHHHQSQPSCQESFHGSTSGGLVNLSFWGNTSALAGLPQRQWHFDSDEDDDLNEADWSSNVAAETLGTLTDGEKKRQEIINEIYQTERSHVRTLKLLERLFFHPLLESGLLSQEHLLLLFPSSLVSLRDLHGTFEQKLKQRRLDHNYVVKNAGDLLAGMFDGKSGEELREYAAQFCARQQIALEALKEKRRKDEQLQKLLSKAEAHKACRRLQLKDLLPTVLQRLTKYPLLFENLYKVTLRVVPEDTSEAEAIQKALESSRKILVDVNQAVKTAEDAHKLQNIQRKLDKSTFDKDEFKNLDLTQYRLIHDGSLTMKKNPSIQLHGLLFENMIVLLTKQDDKYSLKYLNATRNMEVNNKPVSPIMSIDSETLVRQEAADKNSFFLIKTKTSQMLELRAPSSSECKTWFKHISDAAEQYKPRTKNANHEPIDDPAIATLPHSNTRESLEITPERPPPQSATATVITTPLAPMIPMSPNAGGYDKTHTAQAVESNCSGNNNNGVEVQLRNGRRENGQTLPAVESCPPYYNIKQRLSQNELAQNAGAVNRTMSTRSCGEANNNYNSMNEFAAANGVTLRHTQSARQANNATLAPDDATNAANLNDGNKRDSTSIVYSNNSNNTRTLMQSSPPLVEPTAIQISISPAHTAEPVLTLVEKLRRLDASIREGLMEKQKIICDMFRLPIEHFHEIVDIAAMPEAPKDSADIALAAYAQVQSLTEVINEYMQITPEQEISAVSTTVCDKCHEKQQHLSREKNNFVKSDSPPPLPPPKKQTAQAQQQVPTPTVPKLQMLGLGDSDIHEDDDGYCEIDELRLPALPHLMKTISPPLSTAKMTVTPSFPPSLSKSTNQLQSPAVVAESQASNTTVVMQNNSTPELMKRQSTLSSDSIPEESPDEVTNALNDQHADEMHKLNESKDVTLTENVEQQDQDTTNATANNHSTVNSKQFETKNTEEHETLKREDFESSETATNDIGEKSEAEAEDKEVAANEEDEKKESEDDSEDKDDDSTMHTAECESESLEIKESATGNESTEHLKHSITTATSVATEPKKQASNSTQADDSSLGSENAEMNEVYETFSSLKKHENAVLLMVDNSTQTLSPSSQHLSTTISPTTTAATNTQGKSTSTVATNTNIITNTIAASLCGPNRLQHAHTLEPSVPCHALNNIVSALNAQISLLLPKINERDMERDRLRKENLHLRELLNAMHERQRVEPKLETPSESMTSNACKTDDQIDGSSSAPSVTCKAMPTIALTVPTDTQQLVAAPATEGSEGGAEVSKTEVETVKLTATSTTTKPQEAKN</sequence>
<dbReference type="GO" id="GO:0001664">
    <property type="term" value="F:G protein-coupled receptor binding"/>
    <property type="evidence" value="ECO:0007669"/>
    <property type="project" value="TreeGrafter"/>
</dbReference>
<dbReference type="RefSeq" id="XP_037887198.1">
    <property type="nucleotide sequence ID" value="XM_038031270.1"/>
</dbReference>
<evidence type="ECO:0000256" key="3">
    <source>
        <dbReference type="ARBA" id="ARBA00022468"/>
    </source>
</evidence>
<feature type="compositionally biased region" description="Basic and acidic residues" evidence="12">
    <location>
        <begin position="2300"/>
        <end position="2324"/>
    </location>
</feature>
<evidence type="ECO:0000256" key="1">
    <source>
        <dbReference type="ARBA" id="ARBA00004370"/>
    </source>
</evidence>
<feature type="region of interest" description="Disordered" evidence="12">
    <location>
        <begin position="323"/>
        <end position="344"/>
    </location>
</feature>
<keyword evidence="10" id="KW-0472">Membrane</keyword>
<keyword evidence="9 11" id="KW-0175">Coiled coil</keyword>
<dbReference type="InterPro" id="IPR001849">
    <property type="entry name" value="PH_domain"/>
</dbReference>
<keyword evidence="3" id="KW-0343">GTPase activation</keyword>
<feature type="region of interest" description="Disordered" evidence="12">
    <location>
        <begin position="407"/>
        <end position="453"/>
    </location>
</feature>
<evidence type="ECO:0000256" key="9">
    <source>
        <dbReference type="ARBA" id="ARBA00023054"/>
    </source>
</evidence>
<name>A0A9C5YWY3_9MUSC</name>
<dbReference type="CDD" id="cd08756">
    <property type="entry name" value="RGS_GEF_like"/>
    <property type="match status" value="1"/>
</dbReference>
<feature type="compositionally biased region" description="Polar residues" evidence="12">
    <location>
        <begin position="1239"/>
        <end position="1253"/>
    </location>
</feature>
<dbReference type="PROSITE" id="PS50081">
    <property type="entry name" value="ZF_DAG_PE_2"/>
    <property type="match status" value="1"/>
</dbReference>
<feature type="compositionally biased region" description="Polar residues" evidence="12">
    <location>
        <begin position="2187"/>
        <end position="2211"/>
    </location>
</feature>
<feature type="domain" description="Phorbol-ester/DAG-type" evidence="15">
    <location>
        <begin position="1007"/>
        <end position="1057"/>
    </location>
</feature>
<feature type="region of interest" description="Disordered" evidence="12">
    <location>
        <begin position="467"/>
        <end position="526"/>
    </location>
</feature>
<feature type="compositionally biased region" description="Basic and acidic residues" evidence="12">
    <location>
        <begin position="1065"/>
        <end position="1077"/>
    </location>
</feature>
<keyword evidence="17" id="KW-1185">Reference proteome</keyword>
<feature type="compositionally biased region" description="Polar residues" evidence="12">
    <location>
        <begin position="1939"/>
        <end position="1957"/>
    </location>
</feature>
<feature type="domain" description="PDZ" evidence="16">
    <location>
        <begin position="238"/>
        <end position="303"/>
    </location>
</feature>
<dbReference type="InterPro" id="IPR002219">
    <property type="entry name" value="PKC_DAG/PE"/>
</dbReference>
<evidence type="ECO:0000256" key="7">
    <source>
        <dbReference type="ARBA" id="ARBA00022723"/>
    </source>
</evidence>
<feature type="compositionally biased region" description="Polar residues" evidence="12">
    <location>
        <begin position="657"/>
        <end position="666"/>
    </location>
</feature>
<dbReference type="SUPFAM" id="SSF48097">
    <property type="entry name" value="Regulator of G-protein signaling, RGS"/>
    <property type="match status" value="1"/>
</dbReference>
<feature type="domain" description="DH" evidence="14">
    <location>
        <begin position="1406"/>
        <end position="1601"/>
    </location>
</feature>
<dbReference type="PROSITE" id="PS00479">
    <property type="entry name" value="ZF_DAG_PE_1"/>
    <property type="match status" value="1"/>
</dbReference>
<feature type="region of interest" description="Disordered" evidence="12">
    <location>
        <begin position="542"/>
        <end position="570"/>
    </location>
</feature>
<dbReference type="SMART" id="SM00228">
    <property type="entry name" value="PDZ"/>
    <property type="match status" value="1"/>
</dbReference>
<evidence type="ECO:0000259" key="13">
    <source>
        <dbReference type="PROSITE" id="PS50003"/>
    </source>
</evidence>
<dbReference type="SUPFAM" id="SSF57889">
    <property type="entry name" value="Cysteine-rich domain"/>
    <property type="match status" value="1"/>
</dbReference>
<feature type="region of interest" description="Disordered" evidence="12">
    <location>
        <begin position="2075"/>
        <end position="2127"/>
    </location>
</feature>
<feature type="region of interest" description="Disordered" evidence="12">
    <location>
        <begin position="747"/>
        <end position="769"/>
    </location>
</feature>
<feature type="compositionally biased region" description="Polar residues" evidence="12">
    <location>
        <begin position="67"/>
        <end position="77"/>
    </location>
</feature>
<feature type="region of interest" description="Disordered" evidence="12">
    <location>
        <begin position="627"/>
        <end position="728"/>
    </location>
</feature>
<feature type="compositionally biased region" description="Polar residues" evidence="12">
    <location>
        <begin position="27"/>
        <end position="36"/>
    </location>
</feature>
<keyword evidence="7" id="KW-0479">Metal-binding</keyword>
<evidence type="ECO:0000256" key="4">
    <source>
        <dbReference type="ARBA" id="ARBA00022490"/>
    </source>
</evidence>
<accession>A0A9C5YWY3</accession>
<keyword evidence="8" id="KW-0862">Zinc</keyword>
<dbReference type="InterPro" id="IPR001478">
    <property type="entry name" value="PDZ"/>
</dbReference>
<feature type="compositionally biased region" description="Basic and acidic residues" evidence="12">
    <location>
        <begin position="2075"/>
        <end position="2085"/>
    </location>
</feature>
<protein>
    <submittedName>
        <fullName evidence="18">Uncharacterized protein LOC119636122 isoform X3</fullName>
    </submittedName>
</protein>
<dbReference type="InterPro" id="IPR000219">
    <property type="entry name" value="DH_dom"/>
</dbReference>
<dbReference type="GO" id="GO:0016020">
    <property type="term" value="C:membrane"/>
    <property type="evidence" value="ECO:0007669"/>
    <property type="project" value="UniProtKB-SubCell"/>
</dbReference>
<dbReference type="GO" id="GO:0046872">
    <property type="term" value="F:metal ion binding"/>
    <property type="evidence" value="ECO:0007669"/>
    <property type="project" value="UniProtKB-KW"/>
</dbReference>
<dbReference type="InterPro" id="IPR046349">
    <property type="entry name" value="C1-like_sf"/>
</dbReference>
<evidence type="ECO:0000256" key="12">
    <source>
        <dbReference type="SAM" id="MobiDB-lite"/>
    </source>
</evidence>
<dbReference type="GO" id="GO:0007186">
    <property type="term" value="P:G protein-coupled receptor signaling pathway"/>
    <property type="evidence" value="ECO:0007669"/>
    <property type="project" value="TreeGrafter"/>
</dbReference>
<feature type="compositionally biased region" description="Low complexity" evidence="12">
    <location>
        <begin position="2100"/>
        <end position="2118"/>
    </location>
</feature>
<feature type="compositionally biased region" description="Basic and acidic residues" evidence="12">
    <location>
        <begin position="2274"/>
        <end position="2290"/>
    </location>
</feature>
<dbReference type="PROSITE" id="PS50003">
    <property type="entry name" value="PH_DOMAIN"/>
    <property type="match status" value="1"/>
</dbReference>
<dbReference type="Proteomes" id="UP000092443">
    <property type="component" value="Unplaced"/>
</dbReference>
<evidence type="ECO:0000313" key="17">
    <source>
        <dbReference type="Proteomes" id="UP000092443"/>
    </source>
</evidence>
<feature type="compositionally biased region" description="Pro residues" evidence="12">
    <location>
        <begin position="137"/>
        <end position="152"/>
    </location>
</feature>
<feature type="region of interest" description="Disordered" evidence="12">
    <location>
        <begin position="1226"/>
        <end position="1319"/>
    </location>
</feature>
<evidence type="ECO:0000259" key="14">
    <source>
        <dbReference type="PROSITE" id="PS50010"/>
    </source>
</evidence>
<dbReference type="SMART" id="SM00233">
    <property type="entry name" value="PH"/>
    <property type="match status" value="1"/>
</dbReference>
<dbReference type="PROSITE" id="PS50106">
    <property type="entry name" value="PDZ"/>
    <property type="match status" value="1"/>
</dbReference>
<feature type="compositionally biased region" description="Low complexity" evidence="12">
    <location>
        <begin position="1290"/>
        <end position="1314"/>
    </location>
</feature>
<reference evidence="18" key="1">
    <citation type="submission" date="2025-08" db="UniProtKB">
        <authorList>
            <consortium name="RefSeq"/>
        </authorList>
    </citation>
    <scope>IDENTIFICATION</scope>
    <source>
        <tissue evidence="18">Whole body pupa</tissue>
    </source>
</reference>
<dbReference type="Gene3D" id="2.30.42.10">
    <property type="match status" value="1"/>
</dbReference>
<gene>
    <name evidence="18" type="primary">LOC119636122</name>
</gene>
<feature type="compositionally biased region" description="Low complexity" evidence="12">
    <location>
        <begin position="2612"/>
        <end position="2621"/>
    </location>
</feature>
<dbReference type="InterPro" id="IPR036034">
    <property type="entry name" value="PDZ_sf"/>
</dbReference>
<keyword evidence="5" id="KW-0597">Phosphoprotein</keyword>
<dbReference type="SMART" id="SM00109">
    <property type="entry name" value="C1"/>
    <property type="match status" value="1"/>
</dbReference>
<feature type="compositionally biased region" description="Low complexity" evidence="12">
    <location>
        <begin position="495"/>
        <end position="509"/>
    </location>
</feature>
<dbReference type="CDD" id="cd13329">
    <property type="entry name" value="PH_RhoGEF"/>
    <property type="match status" value="1"/>
</dbReference>
<comment type="subcellular location">
    <subcellularLocation>
        <location evidence="2">Cytoplasm</location>
    </subcellularLocation>
    <subcellularLocation>
        <location evidence="1">Membrane</location>
    </subcellularLocation>
</comment>
<dbReference type="InterPro" id="IPR044926">
    <property type="entry name" value="RGS_subdomain_2"/>
</dbReference>
<dbReference type="CDD" id="cd20832">
    <property type="entry name" value="C1_ARHGEF-like"/>
    <property type="match status" value="1"/>
</dbReference>
<dbReference type="CDD" id="cd00160">
    <property type="entry name" value="RhoGEF"/>
    <property type="match status" value="1"/>
</dbReference>
<dbReference type="InterPro" id="IPR011993">
    <property type="entry name" value="PH-like_dom_sf"/>
</dbReference>
<feature type="compositionally biased region" description="Low complexity" evidence="12">
    <location>
        <begin position="627"/>
        <end position="644"/>
    </location>
</feature>
<dbReference type="GO" id="GO:0005085">
    <property type="term" value="F:guanyl-nucleotide exchange factor activity"/>
    <property type="evidence" value="ECO:0007669"/>
    <property type="project" value="UniProtKB-KW"/>
</dbReference>
<feature type="region of interest" description="Disordered" evidence="12">
    <location>
        <begin position="1056"/>
        <end position="1149"/>
    </location>
</feature>
<dbReference type="Gene3D" id="3.30.60.20">
    <property type="match status" value="1"/>
</dbReference>
<feature type="region of interest" description="Disordered" evidence="12">
    <location>
        <begin position="2426"/>
        <end position="2451"/>
    </location>
</feature>
<dbReference type="Pfam" id="PF00130">
    <property type="entry name" value="C1_1"/>
    <property type="match status" value="1"/>
</dbReference>
<evidence type="ECO:0000256" key="2">
    <source>
        <dbReference type="ARBA" id="ARBA00004496"/>
    </source>
</evidence>
<evidence type="ECO:0000256" key="5">
    <source>
        <dbReference type="ARBA" id="ARBA00022553"/>
    </source>
</evidence>
<feature type="compositionally biased region" description="Low complexity" evidence="12">
    <location>
        <begin position="323"/>
        <end position="332"/>
    </location>
</feature>
<evidence type="ECO:0000259" key="16">
    <source>
        <dbReference type="PROSITE" id="PS50106"/>
    </source>
</evidence>
<dbReference type="GO" id="GO:0005737">
    <property type="term" value="C:cytoplasm"/>
    <property type="evidence" value="ECO:0007669"/>
    <property type="project" value="UniProtKB-SubCell"/>
</dbReference>
<feature type="region of interest" description="Disordered" evidence="12">
    <location>
        <begin position="24"/>
        <end position="152"/>
    </location>
</feature>
<dbReference type="Pfam" id="PF00595">
    <property type="entry name" value="PDZ"/>
    <property type="match status" value="1"/>
</dbReference>
<keyword evidence="6" id="KW-0344">Guanine-nucleotide releasing factor</keyword>
<evidence type="ECO:0000259" key="15">
    <source>
        <dbReference type="PROSITE" id="PS50081"/>
    </source>
</evidence>
<dbReference type="InterPro" id="IPR015212">
    <property type="entry name" value="RGS-like_dom"/>
</dbReference>
<dbReference type="PANTHER" id="PTHR45872:SF2">
    <property type="entry name" value="RHO GUANINE NUCLEOTIDE EXCHANGE FACTOR 2, ISOFORM D"/>
    <property type="match status" value="1"/>
</dbReference>
<organism evidence="17 18">
    <name type="scientific">Glossina fuscipes</name>
    <dbReference type="NCBI Taxonomy" id="7396"/>
    <lineage>
        <taxon>Eukaryota</taxon>
        <taxon>Metazoa</taxon>
        <taxon>Ecdysozoa</taxon>
        <taxon>Arthropoda</taxon>
        <taxon>Hexapoda</taxon>
        <taxon>Insecta</taxon>
        <taxon>Pterygota</taxon>
        <taxon>Neoptera</taxon>
        <taxon>Endopterygota</taxon>
        <taxon>Diptera</taxon>
        <taxon>Brachycera</taxon>
        <taxon>Muscomorpha</taxon>
        <taxon>Hippoboscoidea</taxon>
        <taxon>Glossinidae</taxon>
        <taxon>Glossina</taxon>
    </lineage>
</organism>
<dbReference type="Gene3D" id="1.10.167.10">
    <property type="entry name" value="Regulator of G-protein Signalling 4, domain 2"/>
    <property type="match status" value="1"/>
</dbReference>
<evidence type="ECO:0000256" key="6">
    <source>
        <dbReference type="ARBA" id="ARBA00022658"/>
    </source>
</evidence>
<feature type="coiled-coil region" evidence="11">
    <location>
        <begin position="359"/>
        <end position="405"/>
    </location>
</feature>
<dbReference type="GeneID" id="119636122"/>
<dbReference type="SUPFAM" id="SSF50729">
    <property type="entry name" value="PH domain-like"/>
    <property type="match status" value="1"/>
</dbReference>
<dbReference type="Pfam" id="PF17838">
    <property type="entry name" value="PH_16"/>
    <property type="match status" value="1"/>
</dbReference>
<dbReference type="Gene3D" id="1.20.900.10">
    <property type="entry name" value="Dbl homology (DH) domain"/>
    <property type="match status" value="1"/>
</dbReference>
<feature type="domain" description="PH" evidence="13">
    <location>
        <begin position="1637"/>
        <end position="1746"/>
    </location>
</feature>
<feature type="region of interest" description="Disordered" evidence="12">
    <location>
        <begin position="2252"/>
        <end position="2393"/>
    </location>
</feature>
<feature type="region of interest" description="Disordered" evidence="12">
    <location>
        <begin position="2537"/>
        <end position="2569"/>
    </location>
</feature>
<evidence type="ECO:0000256" key="11">
    <source>
        <dbReference type="SAM" id="Coils"/>
    </source>
</evidence>
<dbReference type="SUPFAM" id="SSF48065">
    <property type="entry name" value="DBL homology domain (DH-domain)"/>
    <property type="match status" value="1"/>
</dbReference>
<evidence type="ECO:0000256" key="8">
    <source>
        <dbReference type="ARBA" id="ARBA00022833"/>
    </source>
</evidence>
<feature type="compositionally biased region" description="Polar residues" evidence="12">
    <location>
        <begin position="2252"/>
        <end position="2273"/>
    </location>
</feature>
<dbReference type="SUPFAM" id="SSF50156">
    <property type="entry name" value="PDZ domain-like"/>
    <property type="match status" value="1"/>
</dbReference>
<dbReference type="GO" id="GO:0005096">
    <property type="term" value="F:GTPase activator activity"/>
    <property type="evidence" value="ECO:0007669"/>
    <property type="project" value="UniProtKB-KW"/>
</dbReference>
<dbReference type="InterPro" id="IPR036305">
    <property type="entry name" value="RGS_sf"/>
</dbReference>
<feature type="region of interest" description="Disordered" evidence="12">
    <location>
        <begin position="2592"/>
        <end position="2628"/>
    </location>
</feature>
<feature type="region of interest" description="Disordered" evidence="12">
    <location>
        <begin position="1917"/>
        <end position="1957"/>
    </location>
</feature>
<dbReference type="Pfam" id="PF00621">
    <property type="entry name" value="RhoGEF"/>
    <property type="match status" value="1"/>
</dbReference>
<feature type="compositionally biased region" description="Basic residues" evidence="12">
    <location>
        <begin position="1260"/>
        <end position="1269"/>
    </location>
</feature>
<feature type="compositionally biased region" description="Basic and acidic residues" evidence="12">
    <location>
        <begin position="680"/>
        <end position="689"/>
    </location>
</feature>
<dbReference type="Gene3D" id="2.30.29.30">
    <property type="entry name" value="Pleckstrin-homology domain (PH domain)/Phosphotyrosine-binding domain (PTB)"/>
    <property type="match status" value="1"/>
</dbReference>
<keyword evidence="4" id="KW-0963">Cytoplasm</keyword>
<evidence type="ECO:0000313" key="18">
    <source>
        <dbReference type="RefSeq" id="XP_037887198.1"/>
    </source>
</evidence>
<dbReference type="InterPro" id="IPR035899">
    <property type="entry name" value="DBL_dom_sf"/>
</dbReference>
<feature type="compositionally biased region" description="Polar residues" evidence="12">
    <location>
        <begin position="2365"/>
        <end position="2393"/>
    </location>
</feature>
<proteinExistence type="predicted"/>
<dbReference type="PANTHER" id="PTHR45872">
    <property type="entry name" value="RHO GUANINE NUCLEOTIDE EXCHANGE FACTOR 2, ISOFORM D"/>
    <property type="match status" value="1"/>
</dbReference>
<dbReference type="PROSITE" id="PS50010">
    <property type="entry name" value="DH_2"/>
    <property type="match status" value="1"/>
</dbReference>
<feature type="region of interest" description="Disordered" evidence="12">
    <location>
        <begin position="2183"/>
        <end position="2223"/>
    </location>
</feature>